<dbReference type="RefSeq" id="WP_294171997.1">
    <property type="nucleotide sequence ID" value="NZ_CADCVZ010000010.1"/>
</dbReference>
<organism evidence="3">
    <name type="scientific">uncultured Sphingomonas sp</name>
    <dbReference type="NCBI Taxonomy" id="158754"/>
    <lineage>
        <taxon>Bacteria</taxon>
        <taxon>Pseudomonadati</taxon>
        <taxon>Pseudomonadota</taxon>
        <taxon>Alphaproteobacteria</taxon>
        <taxon>Sphingomonadales</taxon>
        <taxon>Sphingomonadaceae</taxon>
        <taxon>Sphingomonas</taxon>
        <taxon>environmental samples</taxon>
    </lineage>
</organism>
<dbReference type="InterPro" id="IPR005804">
    <property type="entry name" value="FA_desaturase_dom"/>
</dbReference>
<keyword evidence="1" id="KW-0812">Transmembrane</keyword>
<sequence>MTTMLIAAQKRRQTVIGLGLAGLIMVVWLGLHVYSVFFHPLRSIGLLAAPLLVAALTWLSVGLFIVAHDAMHGSLAPGRPAVNRSVGRLALLLYAGFWMDRLAPKHFDHHRHVGTGHDPDFSEDHPTRFWPWYGQFMRRYFGLREFLLLTALVWSYILLLGAPLANLLLFWAVPSLLSSVQLFLFGTFLPHRHEEAPFADEHRARSNEYGWLASLLTCFHFGYHREHHLSPGTPWWRLPAERQRRQAQLQP</sequence>
<feature type="transmembrane region" description="Helical" evidence="1">
    <location>
        <begin position="15"/>
        <end position="38"/>
    </location>
</feature>
<feature type="transmembrane region" description="Helical" evidence="1">
    <location>
        <begin position="44"/>
        <end position="67"/>
    </location>
</feature>
<evidence type="ECO:0000313" key="3">
    <source>
        <dbReference type="EMBL" id="CAA9496617.1"/>
    </source>
</evidence>
<accession>A0A6J4SDT3</accession>
<feature type="transmembrane region" description="Helical" evidence="1">
    <location>
        <begin position="168"/>
        <end position="189"/>
    </location>
</feature>
<dbReference type="Pfam" id="PF00487">
    <property type="entry name" value="FA_desaturase"/>
    <property type="match status" value="1"/>
</dbReference>
<reference evidence="3" key="1">
    <citation type="submission" date="2020-02" db="EMBL/GenBank/DDBJ databases">
        <authorList>
            <person name="Meier V. D."/>
        </authorList>
    </citation>
    <scope>NUCLEOTIDE SEQUENCE</scope>
    <source>
        <strain evidence="3">AVDCRST_MAG09</strain>
    </source>
</reference>
<keyword evidence="1" id="KW-1133">Transmembrane helix</keyword>
<gene>
    <name evidence="3" type="ORF">AVDCRST_MAG09-445</name>
</gene>
<evidence type="ECO:0000259" key="2">
    <source>
        <dbReference type="Pfam" id="PF00487"/>
    </source>
</evidence>
<dbReference type="GO" id="GO:0006629">
    <property type="term" value="P:lipid metabolic process"/>
    <property type="evidence" value="ECO:0007669"/>
    <property type="project" value="InterPro"/>
</dbReference>
<evidence type="ECO:0000256" key="1">
    <source>
        <dbReference type="SAM" id="Phobius"/>
    </source>
</evidence>
<name>A0A6J4SDT3_9SPHN</name>
<keyword evidence="1" id="KW-0472">Membrane</keyword>
<feature type="domain" description="Fatty acid desaturase" evidence="2">
    <location>
        <begin position="47"/>
        <end position="249"/>
    </location>
</feature>
<protein>
    <submittedName>
        <fullName evidence="3">Beta-carotene ketolase</fullName>
    </submittedName>
</protein>
<feature type="transmembrane region" description="Helical" evidence="1">
    <location>
        <begin position="146"/>
        <end position="162"/>
    </location>
</feature>
<proteinExistence type="predicted"/>
<dbReference type="EMBL" id="CADCVZ010000010">
    <property type="protein sequence ID" value="CAA9496617.1"/>
    <property type="molecule type" value="Genomic_DNA"/>
</dbReference>
<dbReference type="AlphaFoldDB" id="A0A6J4SDT3"/>